<feature type="transmembrane region" description="Helical" evidence="1">
    <location>
        <begin position="88"/>
        <end position="105"/>
    </location>
</feature>
<name>A0A011AFJ8_9ACTN</name>
<evidence type="ECO:0000313" key="3">
    <source>
        <dbReference type="Proteomes" id="UP000021053"/>
    </source>
</evidence>
<keyword evidence="1" id="KW-1133">Transmembrane helix</keyword>
<sequence length="164" mass="16412">MAKHRAICPSLVTVASLLTLLLGAAVMAEVAVAAVPGVLIWQLAVAWVACSVALGLREGRSWALYATAILAVASPGLAIAAADVVGPVAAAPFLLAPAAVALLVPERSARWLRRRRPASAPTGRIMVSTPVTGSTTRTSAALAVQSDYALVGAVPAQGSAGASV</sequence>
<gene>
    <name evidence="2" type="ORF">CryarDRAFT_1872</name>
</gene>
<protein>
    <submittedName>
        <fullName evidence="2">Uncharacterized protein</fullName>
    </submittedName>
</protein>
<comment type="caution">
    <text evidence="2">The sequence shown here is derived from an EMBL/GenBank/DDBJ whole genome shotgun (WGS) entry which is preliminary data.</text>
</comment>
<organism evidence="2 3">
    <name type="scientific">Cryptosporangium arvum DSM 44712</name>
    <dbReference type="NCBI Taxonomy" id="927661"/>
    <lineage>
        <taxon>Bacteria</taxon>
        <taxon>Bacillati</taxon>
        <taxon>Actinomycetota</taxon>
        <taxon>Actinomycetes</taxon>
        <taxon>Cryptosporangiales</taxon>
        <taxon>Cryptosporangiaceae</taxon>
        <taxon>Cryptosporangium</taxon>
    </lineage>
</organism>
<reference evidence="2 3" key="1">
    <citation type="submission" date="2013-07" db="EMBL/GenBank/DDBJ databases">
        <authorList>
            <consortium name="DOE Joint Genome Institute"/>
            <person name="Eisen J."/>
            <person name="Huntemann M."/>
            <person name="Han J."/>
            <person name="Chen A."/>
            <person name="Kyrpides N."/>
            <person name="Mavromatis K."/>
            <person name="Markowitz V."/>
            <person name="Palaniappan K."/>
            <person name="Ivanova N."/>
            <person name="Schaumberg A."/>
            <person name="Pati A."/>
            <person name="Liolios K."/>
            <person name="Nordberg H.P."/>
            <person name="Cantor M.N."/>
            <person name="Hua S.X."/>
            <person name="Woyke T."/>
        </authorList>
    </citation>
    <scope>NUCLEOTIDE SEQUENCE [LARGE SCALE GENOMIC DNA]</scope>
    <source>
        <strain evidence="2 3">DSM 44712</strain>
    </source>
</reference>
<keyword evidence="1" id="KW-0812">Transmembrane</keyword>
<keyword evidence="1" id="KW-0472">Membrane</keyword>
<dbReference type="Proteomes" id="UP000021053">
    <property type="component" value="Unassembled WGS sequence"/>
</dbReference>
<dbReference type="PATRIC" id="fig|927661.3.peg.1839"/>
<feature type="transmembrane region" description="Helical" evidence="1">
    <location>
        <begin position="38"/>
        <end position="56"/>
    </location>
</feature>
<keyword evidence="3" id="KW-1185">Reference proteome</keyword>
<evidence type="ECO:0000256" key="1">
    <source>
        <dbReference type="SAM" id="Phobius"/>
    </source>
</evidence>
<accession>A0A011AFJ8</accession>
<dbReference type="HOGENOM" id="CLU_1616266_0_0_11"/>
<dbReference type="EMBL" id="JFBT01000001">
    <property type="protein sequence ID" value="EXG80781.1"/>
    <property type="molecule type" value="Genomic_DNA"/>
</dbReference>
<proteinExistence type="predicted"/>
<dbReference type="AlphaFoldDB" id="A0A011AFJ8"/>
<evidence type="ECO:0000313" key="2">
    <source>
        <dbReference type="EMBL" id="EXG80781.1"/>
    </source>
</evidence>
<feature type="transmembrane region" description="Helical" evidence="1">
    <location>
        <begin position="63"/>
        <end position="82"/>
    </location>
</feature>